<proteinExistence type="predicted"/>
<accession>A0A2P2K7E1</accession>
<evidence type="ECO:0000313" key="1">
    <source>
        <dbReference type="EMBL" id="MBX01674.1"/>
    </source>
</evidence>
<organism evidence="1">
    <name type="scientific">Rhizophora mucronata</name>
    <name type="common">Asiatic mangrove</name>
    <dbReference type="NCBI Taxonomy" id="61149"/>
    <lineage>
        <taxon>Eukaryota</taxon>
        <taxon>Viridiplantae</taxon>
        <taxon>Streptophyta</taxon>
        <taxon>Embryophyta</taxon>
        <taxon>Tracheophyta</taxon>
        <taxon>Spermatophyta</taxon>
        <taxon>Magnoliopsida</taxon>
        <taxon>eudicotyledons</taxon>
        <taxon>Gunneridae</taxon>
        <taxon>Pentapetalae</taxon>
        <taxon>rosids</taxon>
        <taxon>fabids</taxon>
        <taxon>Malpighiales</taxon>
        <taxon>Rhizophoraceae</taxon>
        <taxon>Rhizophora</taxon>
    </lineage>
</organism>
<sequence length="50" mass="5794">MILSPGIHLFLHCKFIVFSSELGVASVQKQKTLKKKKKRYKKDISQDDCQ</sequence>
<protein>
    <submittedName>
        <fullName evidence="1">Uncharacterized protein</fullName>
    </submittedName>
</protein>
<dbReference type="AlphaFoldDB" id="A0A2P2K7E1"/>
<name>A0A2P2K7E1_RHIMU</name>
<reference evidence="1" key="1">
    <citation type="submission" date="2018-02" db="EMBL/GenBank/DDBJ databases">
        <title>Rhizophora mucronata_Transcriptome.</title>
        <authorList>
            <person name="Meera S.P."/>
            <person name="Sreeshan A."/>
            <person name="Augustine A."/>
        </authorList>
    </citation>
    <scope>NUCLEOTIDE SEQUENCE</scope>
    <source>
        <tissue evidence="1">Leaf</tissue>
    </source>
</reference>
<dbReference type="EMBL" id="GGEC01021190">
    <property type="protein sequence ID" value="MBX01674.1"/>
    <property type="molecule type" value="Transcribed_RNA"/>
</dbReference>